<gene>
    <name evidence="1" type="ORF">RHMOL_Rhmol09G0121100</name>
</gene>
<reference evidence="1" key="1">
    <citation type="submission" date="2022-02" db="EMBL/GenBank/DDBJ databases">
        <title>Plant Genome Project.</title>
        <authorList>
            <person name="Zhang R.-G."/>
        </authorList>
    </citation>
    <scope>NUCLEOTIDE SEQUENCE</scope>
    <source>
        <strain evidence="1">AT1</strain>
    </source>
</reference>
<proteinExistence type="predicted"/>
<evidence type="ECO:0000313" key="1">
    <source>
        <dbReference type="EMBL" id="KAI8538650.1"/>
    </source>
</evidence>
<sequence>MLPRFSPLLIRALHPPFPADPTAASAVSCSLPSPITAYFRHSSYSTLLPSPIRLCASSLCLDSSLFGRRLHFRKGVCGGVQEGAAAEDEAGKEEGEGVGAECRYLHRRTIARSTFRKFRLSPSRSVFELYVHQCVSVKMDEDNFSHVIPPSKLSNASM</sequence>
<keyword evidence="2" id="KW-1185">Reference proteome</keyword>
<dbReference type="EMBL" id="CM046396">
    <property type="protein sequence ID" value="KAI8538650.1"/>
    <property type="molecule type" value="Genomic_DNA"/>
</dbReference>
<name>A0ACC0MCT6_RHOML</name>
<comment type="caution">
    <text evidence="1">The sequence shown here is derived from an EMBL/GenBank/DDBJ whole genome shotgun (WGS) entry which is preliminary data.</text>
</comment>
<protein>
    <submittedName>
        <fullName evidence="1">Uncharacterized protein</fullName>
    </submittedName>
</protein>
<dbReference type="Proteomes" id="UP001062846">
    <property type="component" value="Chromosome 9"/>
</dbReference>
<evidence type="ECO:0000313" key="2">
    <source>
        <dbReference type="Proteomes" id="UP001062846"/>
    </source>
</evidence>
<accession>A0ACC0MCT6</accession>
<organism evidence="1 2">
    <name type="scientific">Rhododendron molle</name>
    <name type="common">Chinese azalea</name>
    <name type="synonym">Azalea mollis</name>
    <dbReference type="NCBI Taxonomy" id="49168"/>
    <lineage>
        <taxon>Eukaryota</taxon>
        <taxon>Viridiplantae</taxon>
        <taxon>Streptophyta</taxon>
        <taxon>Embryophyta</taxon>
        <taxon>Tracheophyta</taxon>
        <taxon>Spermatophyta</taxon>
        <taxon>Magnoliopsida</taxon>
        <taxon>eudicotyledons</taxon>
        <taxon>Gunneridae</taxon>
        <taxon>Pentapetalae</taxon>
        <taxon>asterids</taxon>
        <taxon>Ericales</taxon>
        <taxon>Ericaceae</taxon>
        <taxon>Ericoideae</taxon>
        <taxon>Rhodoreae</taxon>
        <taxon>Rhododendron</taxon>
    </lineage>
</organism>